<protein>
    <submittedName>
        <fullName evidence="3">Uncharacterized protein</fullName>
    </submittedName>
</protein>
<evidence type="ECO:0000256" key="1">
    <source>
        <dbReference type="SAM" id="Phobius"/>
    </source>
</evidence>
<reference evidence="3" key="1">
    <citation type="submission" date="2020-06" db="EMBL/GenBank/DDBJ databases">
        <authorList>
            <consortium name="Plant Systems Biology data submission"/>
        </authorList>
    </citation>
    <scope>NUCLEOTIDE SEQUENCE</scope>
    <source>
        <strain evidence="3">D6</strain>
    </source>
</reference>
<proteinExistence type="predicted"/>
<keyword evidence="4" id="KW-1185">Reference proteome</keyword>
<evidence type="ECO:0000313" key="3">
    <source>
        <dbReference type="EMBL" id="CAB9507562.1"/>
    </source>
</evidence>
<feature type="transmembrane region" description="Helical" evidence="1">
    <location>
        <begin position="258"/>
        <end position="275"/>
    </location>
</feature>
<keyword evidence="1" id="KW-0812">Transmembrane</keyword>
<feature type="transmembrane region" description="Helical" evidence="1">
    <location>
        <begin position="228"/>
        <end position="246"/>
    </location>
</feature>
<feature type="signal peptide" evidence="2">
    <location>
        <begin position="1"/>
        <end position="23"/>
    </location>
</feature>
<gene>
    <name evidence="3" type="ORF">SEMRO_311_G114330.1</name>
</gene>
<organism evidence="3 4">
    <name type="scientific">Seminavis robusta</name>
    <dbReference type="NCBI Taxonomy" id="568900"/>
    <lineage>
        <taxon>Eukaryota</taxon>
        <taxon>Sar</taxon>
        <taxon>Stramenopiles</taxon>
        <taxon>Ochrophyta</taxon>
        <taxon>Bacillariophyta</taxon>
        <taxon>Bacillariophyceae</taxon>
        <taxon>Bacillariophycidae</taxon>
        <taxon>Naviculales</taxon>
        <taxon>Naviculaceae</taxon>
        <taxon>Seminavis</taxon>
    </lineage>
</organism>
<name>A0A9N8DRW4_9STRA</name>
<evidence type="ECO:0000313" key="4">
    <source>
        <dbReference type="Proteomes" id="UP001153069"/>
    </source>
</evidence>
<keyword evidence="1" id="KW-1133">Transmembrane helix</keyword>
<feature type="transmembrane region" description="Helical" evidence="1">
    <location>
        <begin position="107"/>
        <end position="129"/>
    </location>
</feature>
<dbReference type="EMBL" id="CAICTM010000310">
    <property type="protein sequence ID" value="CAB9507562.1"/>
    <property type="molecule type" value="Genomic_DNA"/>
</dbReference>
<keyword evidence="2" id="KW-0732">Signal</keyword>
<accession>A0A9N8DRW4</accession>
<dbReference type="Proteomes" id="UP001153069">
    <property type="component" value="Unassembled WGS sequence"/>
</dbReference>
<sequence length="347" mass="37676">MMTNAQSVRGLLVLLACLLSADAFHSADVIKPVTRGYHASETSTDTAASTTATARSSKRALVAQSSQTALGSALQVTTRKLKTATQSLPFFNWNDALDQVLFFIKTYYWVLPSFLALVPLYTTFVLGIGDAAMPHWWPVTKMDYILKSPDAALVIGHFLASNIAYFLCGGYLVKKFPFVKPEQQETSKTTTINESVGRASSVLAATTTAVVGFKDRLLTMKLIPTQQTWLGLLLLSAGVISTIFHTEQALGSYALSNSLCYLDHAVAGTATFYFFHTCGKPSPRVWALGVTGLAFLSIPLPGYAWLHSAWHYLSAAAATLWALESHCPTMQSTAMVQVISLDKEAED</sequence>
<feature type="transmembrane region" description="Helical" evidence="1">
    <location>
        <begin position="150"/>
        <end position="173"/>
    </location>
</feature>
<comment type="caution">
    <text evidence="3">The sequence shown here is derived from an EMBL/GenBank/DDBJ whole genome shotgun (WGS) entry which is preliminary data.</text>
</comment>
<dbReference type="OrthoDB" id="43427at2759"/>
<dbReference type="AlphaFoldDB" id="A0A9N8DRW4"/>
<evidence type="ECO:0000256" key="2">
    <source>
        <dbReference type="SAM" id="SignalP"/>
    </source>
</evidence>
<feature type="transmembrane region" description="Helical" evidence="1">
    <location>
        <begin position="287"/>
        <end position="306"/>
    </location>
</feature>
<keyword evidence="1" id="KW-0472">Membrane</keyword>
<feature type="chain" id="PRO_5040370614" evidence="2">
    <location>
        <begin position="24"/>
        <end position="347"/>
    </location>
</feature>